<dbReference type="Proteomes" id="UP000474175">
    <property type="component" value="Unassembled WGS sequence"/>
</dbReference>
<reference evidence="5 6" key="1">
    <citation type="submission" date="2020-02" db="EMBL/GenBank/DDBJ databases">
        <title>Draft genome sequence of two Spirosoma agri KCTC 52727 and Spirosoma terrae KCTC 52035.</title>
        <authorList>
            <person name="Rojas J."/>
            <person name="Ambika Manirajan B."/>
            <person name="Suarez C."/>
            <person name="Ratering S."/>
            <person name="Schnell S."/>
        </authorList>
    </citation>
    <scope>NUCLEOTIDE SEQUENCE [LARGE SCALE GENOMIC DNA]</scope>
    <source>
        <strain evidence="5 6">KCTC 52035</strain>
    </source>
</reference>
<dbReference type="Pfam" id="PF23915">
    <property type="entry name" value="SusG_C"/>
    <property type="match status" value="1"/>
</dbReference>
<evidence type="ECO:0000256" key="3">
    <source>
        <dbReference type="ARBA" id="ARBA00023295"/>
    </source>
</evidence>
<dbReference type="GO" id="GO:0004556">
    <property type="term" value="F:alpha-amylase activity"/>
    <property type="evidence" value="ECO:0007669"/>
    <property type="project" value="TreeGrafter"/>
</dbReference>
<comment type="caution">
    <text evidence="5">The sequence shown here is derived from an EMBL/GenBank/DDBJ whole genome shotgun (WGS) entry which is preliminary data.</text>
</comment>
<dbReference type="SMART" id="SM00642">
    <property type="entry name" value="Aamy"/>
    <property type="match status" value="1"/>
</dbReference>
<dbReference type="Gene3D" id="3.90.400.10">
    <property type="entry name" value="Oligo-1,6-glucosidase, Domain 2"/>
    <property type="match status" value="1"/>
</dbReference>
<feature type="domain" description="Glycosyl hydrolase family 13 catalytic" evidence="4">
    <location>
        <begin position="13"/>
        <end position="374"/>
    </location>
</feature>
<keyword evidence="6" id="KW-1185">Reference proteome</keyword>
<comment type="similarity">
    <text evidence="1">Belongs to the glycosyl hydrolase 13 family.</text>
</comment>
<dbReference type="AlphaFoldDB" id="A0A6L9LEQ2"/>
<accession>A0A6L9LEQ2</accession>
<name>A0A6L9LEQ2_9BACT</name>
<dbReference type="PANTHER" id="PTHR10357">
    <property type="entry name" value="ALPHA-AMYLASE FAMILY MEMBER"/>
    <property type="match status" value="1"/>
</dbReference>
<evidence type="ECO:0000259" key="4">
    <source>
        <dbReference type="SMART" id="SM00642"/>
    </source>
</evidence>
<evidence type="ECO:0000313" key="5">
    <source>
        <dbReference type="EMBL" id="NDU97822.1"/>
    </source>
</evidence>
<gene>
    <name evidence="5" type="ORF">GK108_23255</name>
</gene>
<dbReference type="Pfam" id="PF00128">
    <property type="entry name" value="Alpha-amylase"/>
    <property type="match status" value="1"/>
</dbReference>
<proteinExistence type="inferred from homology"/>
<dbReference type="InterPro" id="IPR045857">
    <property type="entry name" value="O16G_dom_2"/>
</dbReference>
<sequence>MKIPIGHTGVHYEIFVRSFADSNGDGIGDLNGVTANLDYLKNLGVSAIWLMPISPSPTYHKYDVTDYYGIDPEYGTIDDFRRLVAEAHQRDIAVIIDLVLHHTSIHHPWFREASKGPDNPYWNYYKWLRPDEIKRRKLATRDITADSGERNPWHAVRGSSYPERYYGMFWSGMPDLNFDYRPVREAVFAIARYWLNDIGVDGFRLDAARHLYREFEEPKNHEFWAEFGQVVEEAKPGAYTVGEVWTRPEHIAPYFRGLKANFNFDLQLMLTDIVRNEDDTEELIEYLSYVHATFGTVNPQFIDSLLLSNHDQNRIGSMLKGKLDHLKVAANLLLTLPGLPYLYYGEEIGMLGMKPDEYIREPFLWDIRTRDKQRTRWQRGKYSTSQTVQPLAEQQANSDSLFNHYKRLIHYRNGHAVLNDNLSRLEQAGIRQKGIVAFIRQSSTSDQRVLVIHNLTKSPINVVFSPTEAWCRCIIFETAPGSLLADDQITVPGYSCVIVE</sequence>
<dbReference type="PANTHER" id="PTHR10357:SF179">
    <property type="entry name" value="NEUTRAL AND BASIC AMINO ACID TRANSPORT PROTEIN RBAT"/>
    <property type="match status" value="1"/>
</dbReference>
<evidence type="ECO:0000256" key="1">
    <source>
        <dbReference type="ARBA" id="ARBA00008061"/>
    </source>
</evidence>
<organism evidence="5 6">
    <name type="scientific">Spirosoma terrae</name>
    <dbReference type="NCBI Taxonomy" id="1968276"/>
    <lineage>
        <taxon>Bacteria</taxon>
        <taxon>Pseudomonadati</taxon>
        <taxon>Bacteroidota</taxon>
        <taxon>Cytophagia</taxon>
        <taxon>Cytophagales</taxon>
        <taxon>Cytophagaceae</taxon>
        <taxon>Spirosoma</taxon>
    </lineage>
</organism>
<dbReference type="EMBL" id="JAAFZH010000013">
    <property type="protein sequence ID" value="NDU97822.1"/>
    <property type="molecule type" value="Genomic_DNA"/>
</dbReference>
<dbReference type="RefSeq" id="WP_163953659.1">
    <property type="nucleotide sequence ID" value="NZ_JAAFZH010000013.1"/>
</dbReference>
<keyword evidence="3" id="KW-0326">Glycosidase</keyword>
<dbReference type="InterPro" id="IPR006047">
    <property type="entry name" value="GH13_cat_dom"/>
</dbReference>
<evidence type="ECO:0000256" key="2">
    <source>
        <dbReference type="ARBA" id="ARBA00022801"/>
    </source>
</evidence>
<dbReference type="SUPFAM" id="SSF51445">
    <property type="entry name" value="(Trans)glycosidases"/>
    <property type="match status" value="1"/>
</dbReference>
<protein>
    <submittedName>
        <fullName evidence="5">Alpha-amylase</fullName>
    </submittedName>
</protein>
<dbReference type="CDD" id="cd11316">
    <property type="entry name" value="AmyAc_bac2_AmyA"/>
    <property type="match status" value="1"/>
</dbReference>
<dbReference type="Gene3D" id="3.20.20.80">
    <property type="entry name" value="Glycosidases"/>
    <property type="match status" value="1"/>
</dbReference>
<dbReference type="InterPro" id="IPR017853">
    <property type="entry name" value="GH"/>
</dbReference>
<dbReference type="GO" id="GO:0009313">
    <property type="term" value="P:oligosaccharide catabolic process"/>
    <property type="evidence" value="ECO:0007669"/>
    <property type="project" value="TreeGrafter"/>
</dbReference>
<evidence type="ECO:0000313" key="6">
    <source>
        <dbReference type="Proteomes" id="UP000474175"/>
    </source>
</evidence>
<keyword evidence="2" id="KW-0378">Hydrolase</keyword>
<dbReference type="InterPro" id="IPR056300">
    <property type="entry name" value="SusG-like_C"/>
</dbReference>